<dbReference type="Proteomes" id="UP001143330">
    <property type="component" value="Unassembled WGS sequence"/>
</dbReference>
<keyword evidence="2" id="KW-1185">Reference proteome</keyword>
<comment type="caution">
    <text evidence="1">The sequence shown here is derived from an EMBL/GenBank/DDBJ whole genome shotgun (WGS) entry which is preliminary data.</text>
</comment>
<protein>
    <submittedName>
        <fullName evidence="1">Uncharacterized protein</fullName>
    </submittedName>
</protein>
<dbReference type="SUPFAM" id="SSF53335">
    <property type="entry name" value="S-adenosyl-L-methionine-dependent methyltransferases"/>
    <property type="match status" value="1"/>
</dbReference>
<evidence type="ECO:0000313" key="1">
    <source>
        <dbReference type="EMBL" id="GLK85440.1"/>
    </source>
</evidence>
<reference evidence="1" key="1">
    <citation type="journal article" date="2014" name="Int. J. Syst. Evol. Microbiol.">
        <title>Complete genome sequence of Corynebacterium casei LMG S-19264T (=DSM 44701T), isolated from a smear-ripened cheese.</title>
        <authorList>
            <consortium name="US DOE Joint Genome Institute (JGI-PGF)"/>
            <person name="Walter F."/>
            <person name="Albersmeier A."/>
            <person name="Kalinowski J."/>
            <person name="Ruckert C."/>
        </authorList>
    </citation>
    <scope>NUCLEOTIDE SEQUENCE</scope>
    <source>
        <strain evidence="1">VKM B-2789</strain>
    </source>
</reference>
<proteinExistence type="predicted"/>
<dbReference type="EMBL" id="BSFM01000015">
    <property type="protein sequence ID" value="GLK85440.1"/>
    <property type="molecule type" value="Genomic_DNA"/>
</dbReference>
<evidence type="ECO:0000313" key="2">
    <source>
        <dbReference type="Proteomes" id="UP001143330"/>
    </source>
</evidence>
<dbReference type="InterPro" id="IPR029063">
    <property type="entry name" value="SAM-dependent_MTases_sf"/>
</dbReference>
<name>A0A9W6JX16_9HYPH</name>
<sequence length="207" mass="22450">MNLSPTPPAGEAGTPLPPTLTPAELSVLLRHARTARGIVEYGCGHSTGEFVRGGAGRILSVDSDPAWIERLRDRPEFAEAEAQGRLTFIHADLGPVKNWGKPRDKSLRARWPAYALAPWVREPDFAPDLVFVDGRFRVACILSAFLFGPPAITVVVHDFWSRPEYHSVLAFAETVEAAETLAVLRPAADLDPKALAGALRAALGEPR</sequence>
<organism evidence="1 2">
    <name type="scientific">Ancylobacter defluvii</name>
    <dbReference type="NCBI Taxonomy" id="1282440"/>
    <lineage>
        <taxon>Bacteria</taxon>
        <taxon>Pseudomonadati</taxon>
        <taxon>Pseudomonadota</taxon>
        <taxon>Alphaproteobacteria</taxon>
        <taxon>Hyphomicrobiales</taxon>
        <taxon>Xanthobacteraceae</taxon>
        <taxon>Ancylobacter</taxon>
    </lineage>
</organism>
<reference evidence="1" key="2">
    <citation type="submission" date="2023-01" db="EMBL/GenBank/DDBJ databases">
        <authorList>
            <person name="Sun Q."/>
            <person name="Evtushenko L."/>
        </authorList>
    </citation>
    <scope>NUCLEOTIDE SEQUENCE</scope>
    <source>
        <strain evidence="1">VKM B-2789</strain>
    </source>
</reference>
<dbReference type="Gene3D" id="3.40.50.150">
    <property type="entry name" value="Vaccinia Virus protein VP39"/>
    <property type="match status" value="1"/>
</dbReference>
<dbReference type="AlphaFoldDB" id="A0A9W6JX16"/>
<accession>A0A9W6JX16</accession>
<dbReference type="RefSeq" id="WP_213361670.1">
    <property type="nucleotide sequence ID" value="NZ_BSFM01000015.1"/>
</dbReference>
<gene>
    <name evidence="1" type="ORF">GCM10017653_35100</name>
</gene>